<name>W6YNI2_COCC2</name>
<dbReference type="Proteomes" id="UP000053841">
    <property type="component" value="Unassembled WGS sequence"/>
</dbReference>
<protein>
    <submittedName>
        <fullName evidence="1">Uncharacterized protein</fullName>
    </submittedName>
</protein>
<dbReference type="RefSeq" id="XP_007712671.1">
    <property type="nucleotide sequence ID" value="XM_007714481.1"/>
</dbReference>
<proteinExistence type="predicted"/>
<sequence>MSGLAATRLCPSGFDGVACCRRVRRGHDTTTWRDDTTRTSLAYSRRRSGIVGPRAWRSTTSRTATARLSIAAHHPYRHAQLPPHPIIKPDLQMPSPHPGECWLIAMYRLFLLRFIGHAIKARYHHVYLTTVSCLRTS</sequence>
<evidence type="ECO:0000313" key="2">
    <source>
        <dbReference type="Proteomes" id="UP000053841"/>
    </source>
</evidence>
<gene>
    <name evidence="1" type="ORF">COCCADRAFT_26599</name>
</gene>
<dbReference type="KEGG" id="bze:COCCADRAFT_26599"/>
<keyword evidence="2" id="KW-1185">Reference proteome</keyword>
<reference evidence="1 2" key="1">
    <citation type="journal article" date="2013" name="PLoS Genet.">
        <title>Comparative genome structure, secondary metabolite, and effector coding capacity across Cochliobolus pathogens.</title>
        <authorList>
            <person name="Condon B.J."/>
            <person name="Leng Y."/>
            <person name="Wu D."/>
            <person name="Bushley K.E."/>
            <person name="Ohm R.A."/>
            <person name="Otillar R."/>
            <person name="Martin J."/>
            <person name="Schackwitz W."/>
            <person name="Grimwood J."/>
            <person name="MohdZainudin N."/>
            <person name="Xue C."/>
            <person name="Wang R."/>
            <person name="Manning V.A."/>
            <person name="Dhillon B."/>
            <person name="Tu Z.J."/>
            <person name="Steffenson B.J."/>
            <person name="Salamov A."/>
            <person name="Sun H."/>
            <person name="Lowry S."/>
            <person name="LaButti K."/>
            <person name="Han J."/>
            <person name="Copeland A."/>
            <person name="Lindquist E."/>
            <person name="Barry K."/>
            <person name="Schmutz J."/>
            <person name="Baker S.E."/>
            <person name="Ciuffetti L.M."/>
            <person name="Grigoriev I.V."/>
            <person name="Zhong S."/>
            <person name="Turgeon B.G."/>
        </authorList>
    </citation>
    <scope>NUCLEOTIDE SEQUENCE [LARGE SCALE GENOMIC DNA]</scope>
    <source>
        <strain evidence="1 2">26-R-13</strain>
    </source>
</reference>
<dbReference type="GeneID" id="19146030"/>
<dbReference type="AlphaFoldDB" id="W6YNI2"/>
<evidence type="ECO:0000313" key="1">
    <source>
        <dbReference type="EMBL" id="EUC33021.1"/>
    </source>
</evidence>
<dbReference type="HOGENOM" id="CLU_1864785_0_0_1"/>
<organism evidence="1 2">
    <name type="scientific">Cochliobolus carbonum (strain 26-R-13)</name>
    <name type="common">Maize leaf spot fungus</name>
    <name type="synonym">Bipolaris zeicola</name>
    <dbReference type="NCBI Taxonomy" id="930089"/>
    <lineage>
        <taxon>Eukaryota</taxon>
        <taxon>Fungi</taxon>
        <taxon>Dikarya</taxon>
        <taxon>Ascomycota</taxon>
        <taxon>Pezizomycotina</taxon>
        <taxon>Dothideomycetes</taxon>
        <taxon>Pleosporomycetidae</taxon>
        <taxon>Pleosporales</taxon>
        <taxon>Pleosporineae</taxon>
        <taxon>Pleosporaceae</taxon>
        <taxon>Bipolaris</taxon>
    </lineage>
</organism>
<accession>W6YNI2</accession>
<dbReference type="EMBL" id="KI964619">
    <property type="protein sequence ID" value="EUC33021.1"/>
    <property type="molecule type" value="Genomic_DNA"/>
</dbReference>